<dbReference type="SUPFAM" id="SSF54197">
    <property type="entry name" value="HIT-like"/>
    <property type="match status" value="1"/>
</dbReference>
<dbReference type="PANTHER" id="PTHR46648:SF1">
    <property type="entry name" value="ADENOSINE 5'-MONOPHOSPHORAMIDASE HNT1"/>
    <property type="match status" value="1"/>
</dbReference>
<dbReference type="GO" id="GO:0009117">
    <property type="term" value="P:nucleotide metabolic process"/>
    <property type="evidence" value="ECO:0007669"/>
    <property type="project" value="TreeGrafter"/>
</dbReference>
<feature type="domain" description="HIT" evidence="4">
    <location>
        <begin position="8"/>
        <end position="116"/>
    </location>
</feature>
<dbReference type="InterPro" id="IPR036265">
    <property type="entry name" value="HIT-like_sf"/>
</dbReference>
<dbReference type="EMBL" id="NMPM01000030">
    <property type="protein sequence ID" value="PAV26318.1"/>
    <property type="molecule type" value="Genomic_DNA"/>
</dbReference>
<evidence type="ECO:0000313" key="6">
    <source>
        <dbReference type="Proteomes" id="UP000218332"/>
    </source>
</evidence>
<dbReference type="PRINTS" id="PR00332">
    <property type="entry name" value="HISTRIAD"/>
</dbReference>
<feature type="active site" description="Tele-AMP-histidine intermediate" evidence="1">
    <location>
        <position position="103"/>
    </location>
</feature>
<gene>
    <name evidence="5" type="ORF">CF392_06450</name>
</gene>
<dbReference type="Gene3D" id="3.30.428.10">
    <property type="entry name" value="HIT-like"/>
    <property type="match status" value="1"/>
</dbReference>
<dbReference type="PANTHER" id="PTHR46648">
    <property type="entry name" value="HIT FAMILY PROTEIN 1"/>
    <property type="match status" value="1"/>
</dbReference>
<evidence type="ECO:0000256" key="3">
    <source>
        <dbReference type="PROSITE-ProRule" id="PRU00464"/>
    </source>
</evidence>
<dbReference type="InterPro" id="IPR001310">
    <property type="entry name" value="Histidine_triad_HIT"/>
</dbReference>
<accession>A0A2A2I4J1</accession>
<dbReference type="Pfam" id="PF01230">
    <property type="entry name" value="HIT"/>
    <property type="match status" value="1"/>
</dbReference>
<dbReference type="AlphaFoldDB" id="A0A2A2I4J1"/>
<comment type="caution">
    <text evidence="5">The sequence shown here is derived from an EMBL/GenBank/DDBJ whole genome shotgun (WGS) entry which is preliminary data.</text>
</comment>
<evidence type="ECO:0000259" key="4">
    <source>
        <dbReference type="PROSITE" id="PS51084"/>
    </source>
</evidence>
<name>A0A2A2I4J1_9GAMM</name>
<feature type="short sequence motif" description="Histidine triad motif" evidence="2 3">
    <location>
        <begin position="101"/>
        <end position="105"/>
    </location>
</feature>
<evidence type="ECO:0000256" key="2">
    <source>
        <dbReference type="PIRSR" id="PIRSR601310-3"/>
    </source>
</evidence>
<dbReference type="Proteomes" id="UP000218332">
    <property type="component" value="Unassembled WGS sequence"/>
</dbReference>
<protein>
    <submittedName>
        <fullName evidence="5">HIT family protein</fullName>
    </submittedName>
</protein>
<sequence>MNTVSQCVFCQIIEGQLDDSRVYEDDDCIAIMDIHPLGNGHVIVIPKYHHQHITAFSPKLGDHLFHTAQRILRAQRTVGWGLQGTHILLNDGPAANQTVSHCHIHIIPRQRGDALRSMGRLALHVTGLFGPKAARKKLDRQARALRGALSDLEPAEEAEG</sequence>
<dbReference type="PROSITE" id="PS51084">
    <property type="entry name" value="HIT_2"/>
    <property type="match status" value="1"/>
</dbReference>
<evidence type="ECO:0000313" key="5">
    <source>
        <dbReference type="EMBL" id="PAV26318.1"/>
    </source>
</evidence>
<proteinExistence type="predicted"/>
<keyword evidence="6" id="KW-1185">Reference proteome</keyword>
<organism evidence="5 6">
    <name type="scientific">Tamilnaduibacter salinus</name>
    <dbReference type="NCBI Taxonomy" id="1484056"/>
    <lineage>
        <taxon>Bacteria</taxon>
        <taxon>Pseudomonadati</taxon>
        <taxon>Pseudomonadota</taxon>
        <taxon>Gammaproteobacteria</taxon>
        <taxon>Pseudomonadales</taxon>
        <taxon>Marinobacteraceae</taxon>
        <taxon>Tamilnaduibacter</taxon>
    </lineage>
</organism>
<dbReference type="GO" id="GO:0003824">
    <property type="term" value="F:catalytic activity"/>
    <property type="evidence" value="ECO:0007669"/>
    <property type="project" value="InterPro"/>
</dbReference>
<dbReference type="InterPro" id="IPR011146">
    <property type="entry name" value="HIT-like"/>
</dbReference>
<evidence type="ECO:0000256" key="1">
    <source>
        <dbReference type="PIRSR" id="PIRSR601310-1"/>
    </source>
</evidence>
<reference evidence="5 6" key="1">
    <citation type="submission" date="2017-07" db="EMBL/GenBank/DDBJ databases">
        <title>Tamlnaduibacter salinus (Mi-7) genome sequencing.</title>
        <authorList>
            <person name="Verma A."/>
            <person name="Krishnamurthi S."/>
        </authorList>
    </citation>
    <scope>NUCLEOTIDE SEQUENCE [LARGE SCALE GENOMIC DNA]</scope>
    <source>
        <strain evidence="5 6">Mi-7</strain>
    </source>
</reference>